<dbReference type="Pfam" id="PF00676">
    <property type="entry name" value="E1_dh"/>
    <property type="match status" value="1"/>
</dbReference>
<dbReference type="SUPFAM" id="SSF52518">
    <property type="entry name" value="Thiamin diphosphate-binding fold (THDP-binding)"/>
    <property type="match status" value="1"/>
</dbReference>
<reference evidence="10" key="2">
    <citation type="submission" date="2025-05" db="UniProtKB">
        <authorList>
            <consortium name="EnsemblMetazoa"/>
        </authorList>
    </citation>
    <scope>IDENTIFICATION</scope>
</reference>
<keyword evidence="4 7" id="KW-0786">Thiamine pyrophosphate</keyword>
<name>A0A6P7GX80_DIAVI</name>
<comment type="function">
    <text evidence="7">The pyruvate dehydrogenase complex catalyzes the overall conversion of pyruvate to acetyl-CoA and CO(2).</text>
</comment>
<dbReference type="PANTHER" id="PTHR11516">
    <property type="entry name" value="PYRUVATE DEHYDROGENASE E1 COMPONENT, ALPHA SUBUNIT BACTERIAL AND ORGANELLAR"/>
    <property type="match status" value="1"/>
</dbReference>
<accession>A0A6P7GX80</accession>
<dbReference type="EnsemblMetazoa" id="XM_028292629.2">
    <property type="protein sequence ID" value="XP_028148430.1"/>
    <property type="gene ID" value="LOC114341815"/>
</dbReference>
<dbReference type="InterPro" id="IPR050642">
    <property type="entry name" value="PDH_E1_Alpha_Subunit"/>
</dbReference>
<protein>
    <recommendedName>
        <fullName evidence="7">Pyruvate dehydrogenase E1 component subunit alpha</fullName>
        <ecNumber evidence="7">1.2.4.1</ecNumber>
    </recommendedName>
</protein>
<dbReference type="Gene3D" id="3.40.50.970">
    <property type="match status" value="1"/>
</dbReference>
<evidence type="ECO:0000256" key="4">
    <source>
        <dbReference type="ARBA" id="ARBA00023052"/>
    </source>
</evidence>
<sequence length="435" mass="48825">MNILHRNSLFFAIRGFCRKYSSASSEPAAKTVLHTSRTYSGDTPVKTSGELHLTSSHYDLYRLDKGPSTVSEVTREECLRMYRDMLIMRRMEIVAANMYLKKEVRGFCHVYVGQEACAVGIHSVMRPHDTSITSYRCHGWAYLVGESVENIFAELLGKVTGSARGKGGSIHIYGKRFYGGNGIVGAQIPLGAGLALAHKYNNDGAICFSVMGDGAVDQGQVYEAYNFAKLHDLPVVFIIENNQYSMGTSTKRHSANIDYYTRGDVIPGVRVGGMDILAVREAGKFAIDHINKGNGPIILQLDTYRYYGHSMSDPGTTYRTRDEVRLMRESQDCIKGFQDKLVSTKEVTDEQLKKMEKEVKLEIDEALKRAMAAPAPAVEETYYDIYRDYSDKVKMPAWGAFTQHKNVSHLIQKEEEKIDIKKSDKSKQNKKKGSK</sequence>
<evidence type="ECO:0000256" key="1">
    <source>
        <dbReference type="ARBA" id="ARBA00001964"/>
    </source>
</evidence>
<keyword evidence="2" id="KW-0809">Transit peptide</keyword>
<dbReference type="CDD" id="cd02000">
    <property type="entry name" value="TPP_E1_PDC_ADC_BCADC"/>
    <property type="match status" value="1"/>
</dbReference>
<dbReference type="EC" id="1.2.4.1" evidence="7"/>
<proteinExistence type="predicted"/>
<dbReference type="PANTHER" id="PTHR11516:SF60">
    <property type="entry name" value="PYRUVATE DEHYDROGENASE E1 COMPONENT SUBUNIT ALPHA"/>
    <property type="match status" value="1"/>
</dbReference>
<reference evidence="12" key="1">
    <citation type="submission" date="2025-04" db="UniProtKB">
        <authorList>
            <consortium name="RefSeq"/>
        </authorList>
    </citation>
    <scope>IDENTIFICATION</scope>
    <source>
        <tissue evidence="12">Whole insect</tissue>
    </source>
</reference>
<dbReference type="GeneID" id="114341815"/>
<dbReference type="KEGG" id="dvv:114341815"/>
<feature type="compositionally biased region" description="Basic and acidic residues" evidence="8">
    <location>
        <begin position="415"/>
        <end position="427"/>
    </location>
</feature>
<comment type="catalytic activity">
    <reaction evidence="6 7">
        <text>N(6)-[(R)-lipoyl]-L-lysyl-[protein] + pyruvate + H(+) = N(6)-[(R)-S(8)-acetyldihydrolipoyl]-L-lysyl-[protein] + CO2</text>
        <dbReference type="Rhea" id="RHEA:19189"/>
        <dbReference type="Rhea" id="RHEA-COMP:10474"/>
        <dbReference type="Rhea" id="RHEA-COMP:10478"/>
        <dbReference type="ChEBI" id="CHEBI:15361"/>
        <dbReference type="ChEBI" id="CHEBI:15378"/>
        <dbReference type="ChEBI" id="CHEBI:16526"/>
        <dbReference type="ChEBI" id="CHEBI:83099"/>
        <dbReference type="ChEBI" id="CHEBI:83111"/>
        <dbReference type="EC" id="1.2.4.1"/>
    </reaction>
</comment>
<dbReference type="OrthoDB" id="10256198at2759"/>
<evidence type="ECO:0000256" key="2">
    <source>
        <dbReference type="ARBA" id="ARBA00022946"/>
    </source>
</evidence>
<evidence type="ECO:0000256" key="7">
    <source>
        <dbReference type="RuleBase" id="RU361139"/>
    </source>
</evidence>
<organism evidence="12">
    <name type="scientific">Diabrotica virgifera virgifera</name>
    <name type="common">western corn rootworm</name>
    <dbReference type="NCBI Taxonomy" id="50390"/>
    <lineage>
        <taxon>Eukaryota</taxon>
        <taxon>Metazoa</taxon>
        <taxon>Ecdysozoa</taxon>
        <taxon>Arthropoda</taxon>
        <taxon>Hexapoda</taxon>
        <taxon>Insecta</taxon>
        <taxon>Pterygota</taxon>
        <taxon>Neoptera</taxon>
        <taxon>Endopterygota</taxon>
        <taxon>Coleoptera</taxon>
        <taxon>Polyphaga</taxon>
        <taxon>Cucujiformia</taxon>
        <taxon>Chrysomeloidea</taxon>
        <taxon>Chrysomelidae</taxon>
        <taxon>Galerucinae</taxon>
        <taxon>Diabroticina</taxon>
        <taxon>Diabroticites</taxon>
        <taxon>Diabrotica</taxon>
    </lineage>
</organism>
<evidence type="ECO:0000256" key="6">
    <source>
        <dbReference type="ARBA" id="ARBA00051231"/>
    </source>
</evidence>
<comment type="cofactor">
    <cofactor evidence="1 7">
        <name>thiamine diphosphate</name>
        <dbReference type="ChEBI" id="CHEBI:58937"/>
    </cofactor>
</comment>
<dbReference type="GO" id="GO:0006086">
    <property type="term" value="P:pyruvate decarboxylation to acetyl-CoA"/>
    <property type="evidence" value="ECO:0007669"/>
    <property type="project" value="InterPro"/>
</dbReference>
<evidence type="ECO:0000256" key="5">
    <source>
        <dbReference type="ARBA" id="ARBA00023317"/>
    </source>
</evidence>
<dbReference type="Proteomes" id="UP001652700">
    <property type="component" value="Unplaced"/>
</dbReference>
<evidence type="ECO:0000313" key="10">
    <source>
        <dbReference type="EnsemblMetazoa" id="XP_028148430.1"/>
    </source>
</evidence>
<dbReference type="InterPro" id="IPR017597">
    <property type="entry name" value="Pyrv_DH_E1_asu_subgrp-y"/>
</dbReference>
<dbReference type="InterPro" id="IPR029061">
    <property type="entry name" value="THDP-binding"/>
</dbReference>
<dbReference type="RefSeq" id="XP_028148430.1">
    <property type="nucleotide sequence ID" value="XM_028292629.1"/>
</dbReference>
<gene>
    <name evidence="12" type="primary">LOC114341815</name>
</gene>
<dbReference type="InterPro" id="IPR001017">
    <property type="entry name" value="DH_E1"/>
</dbReference>
<keyword evidence="3 7" id="KW-0560">Oxidoreductase</keyword>
<dbReference type="AlphaFoldDB" id="A0A6P7GX80"/>
<dbReference type="FunFam" id="3.40.50.970:FF:000013">
    <property type="entry name" value="Pyruvate dehydrogenase E1 component subunit alpha"/>
    <property type="match status" value="1"/>
</dbReference>
<evidence type="ECO:0000256" key="8">
    <source>
        <dbReference type="SAM" id="MobiDB-lite"/>
    </source>
</evidence>
<feature type="region of interest" description="Disordered" evidence="8">
    <location>
        <begin position="415"/>
        <end position="435"/>
    </location>
</feature>
<dbReference type="GO" id="GO:0004739">
    <property type="term" value="F:pyruvate dehydrogenase (acetyl-transferring) activity"/>
    <property type="evidence" value="ECO:0007669"/>
    <property type="project" value="UniProtKB-UniRule"/>
</dbReference>
<keyword evidence="11" id="KW-1185">Reference proteome</keyword>
<evidence type="ECO:0000313" key="12">
    <source>
        <dbReference type="RefSeq" id="XP_028148430.1"/>
    </source>
</evidence>
<evidence type="ECO:0000259" key="9">
    <source>
        <dbReference type="Pfam" id="PF00676"/>
    </source>
</evidence>
<dbReference type="InParanoid" id="A0A6P7GX80"/>
<feature type="domain" description="Dehydrogenase E1 component" evidence="9">
    <location>
        <begin position="84"/>
        <end position="378"/>
    </location>
</feature>
<evidence type="ECO:0000313" key="11">
    <source>
        <dbReference type="Proteomes" id="UP001652700"/>
    </source>
</evidence>
<keyword evidence="5 7" id="KW-0670">Pyruvate</keyword>
<evidence type="ECO:0000256" key="3">
    <source>
        <dbReference type="ARBA" id="ARBA00023002"/>
    </source>
</evidence>
<dbReference type="NCBIfam" id="TIGR03182">
    <property type="entry name" value="PDH_E1_alph_y"/>
    <property type="match status" value="1"/>
</dbReference>